<accession>A0A6J2KMR7</accession>
<protein>
    <submittedName>
        <fullName evidence="3">Uncharacterized protein LOC114253056 isoform X2</fullName>
    </submittedName>
</protein>
<reference evidence="3" key="1">
    <citation type="submission" date="2025-08" db="UniProtKB">
        <authorList>
            <consortium name="RefSeq"/>
        </authorList>
    </citation>
    <scope>IDENTIFICATION</scope>
    <source>
        <tissue evidence="3">Silk gland</tissue>
    </source>
</reference>
<feature type="compositionally biased region" description="Polar residues" evidence="1">
    <location>
        <begin position="72"/>
        <end position="81"/>
    </location>
</feature>
<feature type="region of interest" description="Disordered" evidence="1">
    <location>
        <begin position="197"/>
        <end position="237"/>
    </location>
</feature>
<proteinExistence type="predicted"/>
<feature type="compositionally biased region" description="Polar residues" evidence="1">
    <location>
        <begin position="221"/>
        <end position="230"/>
    </location>
</feature>
<dbReference type="OrthoDB" id="6162705at2759"/>
<dbReference type="Proteomes" id="UP000504629">
    <property type="component" value="Unplaced"/>
</dbReference>
<feature type="compositionally biased region" description="Low complexity" evidence="1">
    <location>
        <begin position="197"/>
        <end position="213"/>
    </location>
</feature>
<dbReference type="AlphaFoldDB" id="A0A6J2KMR7"/>
<sequence>MNITKASEESSCTGQENGDGSTDSERPLKKARFAWQVKGKYHLKNENSDSSEDSTVPGPSLSSENSEKSLLTPSTSVSNGKLQYPRYVSSNDNNENCRTSGGFNSAMSVPMSMVVSQNYTEDQCIARWQERQMTKGFVDNTVNSILESREYVSLLTAVRNSRFVALDVAELVNESPGQNIENEGILMAISAHGLQNQNTSSNINNSENASCSSNDRHSPSRESSPSLTVQENEESNELTWACEDPQKMSQFSLFPDSSISYQCFNDNQSSSNENQDPNLGDNHFEFLDAAIMFAIQSKGLTTLGSEYG</sequence>
<name>A0A6J2KMR7_BOMMA</name>
<evidence type="ECO:0000313" key="3">
    <source>
        <dbReference type="RefSeq" id="XP_028043601.1"/>
    </source>
</evidence>
<evidence type="ECO:0000256" key="1">
    <source>
        <dbReference type="SAM" id="MobiDB-lite"/>
    </source>
</evidence>
<gene>
    <name evidence="3" type="primary">LOC114253056</name>
</gene>
<feature type="region of interest" description="Disordered" evidence="1">
    <location>
        <begin position="1"/>
        <end position="95"/>
    </location>
</feature>
<keyword evidence="2" id="KW-1185">Reference proteome</keyword>
<feature type="compositionally biased region" description="Polar residues" evidence="1">
    <location>
        <begin position="1"/>
        <end position="21"/>
    </location>
</feature>
<organism evidence="2 3">
    <name type="scientific">Bombyx mandarina</name>
    <name type="common">Wild silk moth</name>
    <name type="synonym">Wild silkworm</name>
    <dbReference type="NCBI Taxonomy" id="7092"/>
    <lineage>
        <taxon>Eukaryota</taxon>
        <taxon>Metazoa</taxon>
        <taxon>Ecdysozoa</taxon>
        <taxon>Arthropoda</taxon>
        <taxon>Hexapoda</taxon>
        <taxon>Insecta</taxon>
        <taxon>Pterygota</taxon>
        <taxon>Neoptera</taxon>
        <taxon>Endopterygota</taxon>
        <taxon>Lepidoptera</taxon>
        <taxon>Glossata</taxon>
        <taxon>Ditrysia</taxon>
        <taxon>Bombycoidea</taxon>
        <taxon>Bombycidae</taxon>
        <taxon>Bombycinae</taxon>
        <taxon>Bombyx</taxon>
    </lineage>
</organism>
<dbReference type="RefSeq" id="XP_028043601.1">
    <property type="nucleotide sequence ID" value="XM_028187800.1"/>
</dbReference>
<dbReference type="GeneID" id="114253056"/>
<feature type="compositionally biased region" description="Low complexity" evidence="1">
    <location>
        <begin position="60"/>
        <end position="71"/>
    </location>
</feature>
<evidence type="ECO:0000313" key="2">
    <source>
        <dbReference type="Proteomes" id="UP000504629"/>
    </source>
</evidence>